<evidence type="ECO:0000313" key="2">
    <source>
        <dbReference type="EMBL" id="CAK0850232.1"/>
    </source>
</evidence>
<organism evidence="2 3">
    <name type="scientific">Prorocentrum cordatum</name>
    <dbReference type="NCBI Taxonomy" id="2364126"/>
    <lineage>
        <taxon>Eukaryota</taxon>
        <taxon>Sar</taxon>
        <taxon>Alveolata</taxon>
        <taxon>Dinophyceae</taxon>
        <taxon>Prorocentrales</taxon>
        <taxon>Prorocentraceae</taxon>
        <taxon>Prorocentrum</taxon>
    </lineage>
</organism>
<name>A0ABN9TVX8_9DINO</name>
<keyword evidence="3" id="KW-1185">Reference proteome</keyword>
<evidence type="ECO:0000256" key="1">
    <source>
        <dbReference type="SAM" id="MobiDB-lite"/>
    </source>
</evidence>
<protein>
    <recommendedName>
        <fullName evidence="4">Galectin</fullName>
    </recommendedName>
</protein>
<evidence type="ECO:0008006" key="4">
    <source>
        <dbReference type="Google" id="ProtNLM"/>
    </source>
</evidence>
<comment type="caution">
    <text evidence="2">The sequence shown here is derived from an EMBL/GenBank/DDBJ whole genome shotgun (WGS) entry which is preliminary data.</text>
</comment>
<dbReference type="Proteomes" id="UP001189429">
    <property type="component" value="Unassembled WGS sequence"/>
</dbReference>
<gene>
    <name evidence="2" type="ORF">PCOR1329_LOCUS42676</name>
</gene>
<feature type="compositionally biased region" description="Low complexity" evidence="1">
    <location>
        <begin position="249"/>
        <end position="265"/>
    </location>
</feature>
<sequence length="334" mass="34949">MSTTRWGGGVKADRKFDDVQVLGAWNFTLQGDTPLFWIKSGALDSYLLQFTVSLPYPGTAGLVLHADQDGTGADGVSFWIERRPSHGGREGNRRYMLAGDGLDSQPVATRGFADPGGAHEEFVEVLVQGYNGHILLQDRKMRLSFRARSGRGCLAFYNSTQAENDDVHFNGVRVTALRKGPLEISGLLGRREHSLLSPAEGEEQEAAGSTTLAATSLQEASSWQSTAAPGTSRALTGTQGFHGVQKGVSSPAGGSRRGSSGALRASASDGLLQGAGASALGLRSAATGVRQKKQGPKMGAFALNAPAGERQLLASTAGARKAPSSTACVDFIAM</sequence>
<feature type="compositionally biased region" description="Low complexity" evidence="1">
    <location>
        <begin position="206"/>
        <end position="217"/>
    </location>
</feature>
<feature type="region of interest" description="Disordered" evidence="1">
    <location>
        <begin position="197"/>
        <end position="265"/>
    </location>
</feature>
<accession>A0ABN9TVX8</accession>
<reference evidence="2" key="1">
    <citation type="submission" date="2023-10" db="EMBL/GenBank/DDBJ databases">
        <authorList>
            <person name="Chen Y."/>
            <person name="Shah S."/>
            <person name="Dougan E. K."/>
            <person name="Thang M."/>
            <person name="Chan C."/>
        </authorList>
    </citation>
    <scope>NUCLEOTIDE SEQUENCE [LARGE SCALE GENOMIC DNA]</scope>
</reference>
<evidence type="ECO:0000313" key="3">
    <source>
        <dbReference type="Proteomes" id="UP001189429"/>
    </source>
</evidence>
<dbReference type="EMBL" id="CAUYUJ010015127">
    <property type="protein sequence ID" value="CAK0850232.1"/>
    <property type="molecule type" value="Genomic_DNA"/>
</dbReference>
<proteinExistence type="predicted"/>
<feature type="compositionally biased region" description="Polar residues" evidence="1">
    <location>
        <begin position="218"/>
        <end position="239"/>
    </location>
</feature>